<dbReference type="InParanoid" id="Q2LVZ9"/>
<dbReference type="InterPro" id="IPR054495">
    <property type="entry name" value="DUF488-N3a"/>
</dbReference>
<proteinExistence type="predicted"/>
<dbReference type="Pfam" id="PF22751">
    <property type="entry name" value="DUF488-N3a"/>
    <property type="match status" value="1"/>
</dbReference>
<dbReference type="KEGG" id="sat:SYN_03019"/>
<name>Q2LVZ9_SYNAS</name>
<evidence type="ECO:0000313" key="2">
    <source>
        <dbReference type="EMBL" id="ABC78261.1"/>
    </source>
</evidence>
<dbReference type="STRING" id="56780.SYN_03019"/>
<accession>Q2LVZ9</accession>
<dbReference type="Proteomes" id="UP000001933">
    <property type="component" value="Chromosome"/>
</dbReference>
<feature type="domain" description="DUF488" evidence="1">
    <location>
        <begin position="26"/>
        <end position="111"/>
    </location>
</feature>
<evidence type="ECO:0000259" key="1">
    <source>
        <dbReference type="Pfam" id="PF22751"/>
    </source>
</evidence>
<keyword evidence="3" id="KW-1185">Reference proteome</keyword>
<dbReference type="RefSeq" id="WP_011418280.1">
    <property type="nucleotide sequence ID" value="NC_007759.1"/>
</dbReference>
<dbReference type="EMBL" id="CP000252">
    <property type="protein sequence ID" value="ABC78261.1"/>
    <property type="molecule type" value="Genomic_DNA"/>
</dbReference>
<protein>
    <submittedName>
        <fullName evidence="2">Hypothetical cytosolic protein</fullName>
    </submittedName>
</protein>
<reference evidence="2 3" key="1">
    <citation type="journal article" date="2007" name="Proc. Natl. Acad. Sci. U.S.A.">
        <title>The genome of Syntrophus aciditrophicus: life at the thermodynamic limit of microbial growth.</title>
        <authorList>
            <person name="McInerney M.J."/>
            <person name="Rohlin L."/>
            <person name="Mouttaki H."/>
            <person name="Kim U."/>
            <person name="Krupp R.S."/>
            <person name="Rios-Hernandez L."/>
            <person name="Sieber J."/>
            <person name="Struchtemeyer C.G."/>
            <person name="Bhattacharyya A."/>
            <person name="Campbell J.W."/>
            <person name="Gunsalus R.P."/>
        </authorList>
    </citation>
    <scope>NUCLEOTIDE SEQUENCE [LARGE SCALE GENOMIC DNA]</scope>
    <source>
        <strain evidence="2 3">SB</strain>
    </source>
</reference>
<sequence length="121" mass="14747">MNTSFYKSDRVHWGIELVRVSNIPPWWLYFSRPWLRGIRTYKPLYPPKDLYWDYLNGKISDEQYRIRYHIKVLSKLNPEKVYQDLGQDTTILCFCKQGNFCHREVIAEWFYDHLGIEVPEL</sequence>
<gene>
    <name evidence="2" type="ORF">SYN_03019</name>
</gene>
<dbReference type="AlphaFoldDB" id="Q2LVZ9"/>
<organism evidence="2 3">
    <name type="scientific">Syntrophus aciditrophicus (strain SB)</name>
    <dbReference type="NCBI Taxonomy" id="56780"/>
    <lineage>
        <taxon>Bacteria</taxon>
        <taxon>Pseudomonadati</taxon>
        <taxon>Thermodesulfobacteriota</taxon>
        <taxon>Syntrophia</taxon>
        <taxon>Syntrophales</taxon>
        <taxon>Syntrophaceae</taxon>
        <taxon>Syntrophus</taxon>
    </lineage>
</organism>
<dbReference type="eggNOG" id="ENOG5033AM0">
    <property type="taxonomic scope" value="Bacteria"/>
</dbReference>
<dbReference type="OrthoDB" id="9810084at2"/>
<dbReference type="HOGENOM" id="CLU_2036871_0_0_7"/>
<evidence type="ECO:0000313" key="3">
    <source>
        <dbReference type="Proteomes" id="UP000001933"/>
    </source>
</evidence>